<organism evidence="1 2">
    <name type="scientific">Rhododendron molle</name>
    <name type="common">Chinese azalea</name>
    <name type="synonym">Azalea mollis</name>
    <dbReference type="NCBI Taxonomy" id="49168"/>
    <lineage>
        <taxon>Eukaryota</taxon>
        <taxon>Viridiplantae</taxon>
        <taxon>Streptophyta</taxon>
        <taxon>Embryophyta</taxon>
        <taxon>Tracheophyta</taxon>
        <taxon>Spermatophyta</taxon>
        <taxon>Magnoliopsida</taxon>
        <taxon>eudicotyledons</taxon>
        <taxon>Gunneridae</taxon>
        <taxon>Pentapetalae</taxon>
        <taxon>asterids</taxon>
        <taxon>Ericales</taxon>
        <taxon>Ericaceae</taxon>
        <taxon>Ericoideae</taxon>
        <taxon>Rhodoreae</taxon>
        <taxon>Rhododendron</taxon>
    </lineage>
</organism>
<accession>A0ACC0NX82</accession>
<sequence length="127" mass="14279">MRLRGIRCGQMQFDVAKRNSMRPSAIRSGQVQFDAAKRNLMQPSAIRYGQEAGPSRSSAQQEILVLASKFSWLRIMFCYHEANAMADSSAKDTATTQERLVSAPEFLLQALCKDQLGVATPRFIKMY</sequence>
<proteinExistence type="predicted"/>
<comment type="caution">
    <text evidence="1">The sequence shown here is derived from an EMBL/GenBank/DDBJ whole genome shotgun (WGS) entry which is preliminary data.</text>
</comment>
<dbReference type="Proteomes" id="UP001062846">
    <property type="component" value="Chromosome 4"/>
</dbReference>
<keyword evidence="2" id="KW-1185">Reference proteome</keyword>
<gene>
    <name evidence="1" type="ORF">RHMOL_Rhmol04G0054000</name>
</gene>
<name>A0ACC0NX82_RHOML</name>
<evidence type="ECO:0000313" key="1">
    <source>
        <dbReference type="EMBL" id="KAI8557988.1"/>
    </source>
</evidence>
<evidence type="ECO:0000313" key="2">
    <source>
        <dbReference type="Proteomes" id="UP001062846"/>
    </source>
</evidence>
<protein>
    <submittedName>
        <fullName evidence="1">Uncharacterized protein</fullName>
    </submittedName>
</protein>
<reference evidence="1" key="1">
    <citation type="submission" date="2022-02" db="EMBL/GenBank/DDBJ databases">
        <title>Plant Genome Project.</title>
        <authorList>
            <person name="Zhang R.-G."/>
        </authorList>
    </citation>
    <scope>NUCLEOTIDE SEQUENCE</scope>
    <source>
        <strain evidence="1">AT1</strain>
    </source>
</reference>
<dbReference type="EMBL" id="CM046391">
    <property type="protein sequence ID" value="KAI8557988.1"/>
    <property type="molecule type" value="Genomic_DNA"/>
</dbReference>